<reference evidence="1 2" key="2">
    <citation type="journal article" date="2022" name="Mol. Ecol. Resour.">
        <title>The genomes of chicory, endive, great burdock and yacon provide insights into Asteraceae paleo-polyploidization history and plant inulin production.</title>
        <authorList>
            <person name="Fan W."/>
            <person name="Wang S."/>
            <person name="Wang H."/>
            <person name="Wang A."/>
            <person name="Jiang F."/>
            <person name="Liu H."/>
            <person name="Zhao H."/>
            <person name="Xu D."/>
            <person name="Zhang Y."/>
        </authorList>
    </citation>
    <scope>NUCLEOTIDE SEQUENCE [LARGE SCALE GENOMIC DNA]</scope>
    <source>
        <strain evidence="2">cv. Niubang</strain>
    </source>
</reference>
<protein>
    <submittedName>
        <fullName evidence="1">Uncharacterized protein</fullName>
    </submittedName>
</protein>
<accession>A0ACB9EM56</accession>
<sequence length="96" mass="10365">MKKGQVVFGFCFVKRGGCSFFCILVYNKWCGVAIFLLMNQQAFALSSAADLPGLLLPLSGGISVSRHLLVPPKTITSLEKATTPTVTPQIRGNLYS</sequence>
<name>A0ACB9EM56_ARCLA</name>
<reference evidence="2" key="1">
    <citation type="journal article" date="2022" name="Mol. Ecol. Resour.">
        <title>The genomes of chicory, endive, great burdock and yacon provide insights into Asteraceae palaeo-polyploidization history and plant inulin production.</title>
        <authorList>
            <person name="Fan W."/>
            <person name="Wang S."/>
            <person name="Wang H."/>
            <person name="Wang A."/>
            <person name="Jiang F."/>
            <person name="Liu H."/>
            <person name="Zhao H."/>
            <person name="Xu D."/>
            <person name="Zhang Y."/>
        </authorList>
    </citation>
    <scope>NUCLEOTIDE SEQUENCE [LARGE SCALE GENOMIC DNA]</scope>
    <source>
        <strain evidence="2">cv. Niubang</strain>
    </source>
</reference>
<comment type="caution">
    <text evidence="1">The sequence shown here is derived from an EMBL/GenBank/DDBJ whole genome shotgun (WGS) entry which is preliminary data.</text>
</comment>
<keyword evidence="2" id="KW-1185">Reference proteome</keyword>
<proteinExistence type="predicted"/>
<dbReference type="EMBL" id="CM042048">
    <property type="protein sequence ID" value="KAI3759805.1"/>
    <property type="molecule type" value="Genomic_DNA"/>
</dbReference>
<evidence type="ECO:0000313" key="2">
    <source>
        <dbReference type="Proteomes" id="UP001055879"/>
    </source>
</evidence>
<evidence type="ECO:0000313" key="1">
    <source>
        <dbReference type="EMBL" id="KAI3759805.1"/>
    </source>
</evidence>
<dbReference type="Proteomes" id="UP001055879">
    <property type="component" value="Linkage Group LG02"/>
</dbReference>
<organism evidence="1 2">
    <name type="scientific">Arctium lappa</name>
    <name type="common">Greater burdock</name>
    <name type="synonym">Lappa major</name>
    <dbReference type="NCBI Taxonomy" id="4217"/>
    <lineage>
        <taxon>Eukaryota</taxon>
        <taxon>Viridiplantae</taxon>
        <taxon>Streptophyta</taxon>
        <taxon>Embryophyta</taxon>
        <taxon>Tracheophyta</taxon>
        <taxon>Spermatophyta</taxon>
        <taxon>Magnoliopsida</taxon>
        <taxon>eudicotyledons</taxon>
        <taxon>Gunneridae</taxon>
        <taxon>Pentapetalae</taxon>
        <taxon>asterids</taxon>
        <taxon>campanulids</taxon>
        <taxon>Asterales</taxon>
        <taxon>Asteraceae</taxon>
        <taxon>Carduoideae</taxon>
        <taxon>Cardueae</taxon>
        <taxon>Arctiinae</taxon>
        <taxon>Arctium</taxon>
    </lineage>
</organism>
<gene>
    <name evidence="1" type="ORF">L6452_07875</name>
</gene>